<dbReference type="PRINTS" id="PR00081">
    <property type="entry name" value="GDHRDH"/>
</dbReference>
<dbReference type="RefSeq" id="WP_095549199.1">
    <property type="nucleotide sequence ID" value="NZ_CP154474.1"/>
</dbReference>
<dbReference type="PRINTS" id="PR00080">
    <property type="entry name" value="SDRFAMILY"/>
</dbReference>
<reference evidence="6 7" key="1">
    <citation type="submission" date="2017-08" db="EMBL/GenBank/DDBJ databases">
        <title>WGS of Clinical strains of the CDC Group NO-1 linked to zoonotic infections in humans.</title>
        <authorList>
            <person name="Bernier A.-M."/>
            <person name="Bernard K."/>
        </authorList>
    </citation>
    <scope>NUCLEOTIDE SEQUENCE [LARGE SCALE GENOMIC DNA]</scope>
    <source>
        <strain evidence="6 7">NML03-0146</strain>
    </source>
</reference>
<comment type="caution">
    <text evidence="6">The sequence shown here is derived from an EMBL/GenBank/DDBJ whole genome shotgun (WGS) entry which is preliminary data.</text>
</comment>
<protein>
    <submittedName>
        <fullName evidence="6">3-hydroxyacyl-CoA dehydrogenase</fullName>
    </submittedName>
</protein>
<accession>A0A2A2AB67</accession>
<dbReference type="PANTHER" id="PTHR45024">
    <property type="entry name" value="DEHYDROGENASES, SHORT CHAIN"/>
    <property type="match status" value="1"/>
</dbReference>
<evidence type="ECO:0000256" key="2">
    <source>
        <dbReference type="ARBA" id="ARBA00023002"/>
    </source>
</evidence>
<evidence type="ECO:0000256" key="3">
    <source>
        <dbReference type="RuleBase" id="RU000363"/>
    </source>
</evidence>
<dbReference type="SUPFAM" id="SSF51735">
    <property type="entry name" value="NAD(P)-binding Rossmann-fold domains"/>
    <property type="match status" value="1"/>
</dbReference>
<dbReference type="Pfam" id="PF00106">
    <property type="entry name" value="adh_short"/>
    <property type="match status" value="1"/>
</dbReference>
<evidence type="ECO:0000256" key="4">
    <source>
        <dbReference type="SAM" id="MobiDB-lite"/>
    </source>
</evidence>
<proteinExistence type="inferred from homology"/>
<organism evidence="6 7">
    <name type="scientific">Vandammella animalimorsus</name>
    <dbReference type="NCBI Taxonomy" id="2029117"/>
    <lineage>
        <taxon>Bacteria</taxon>
        <taxon>Pseudomonadati</taxon>
        <taxon>Pseudomonadota</taxon>
        <taxon>Betaproteobacteria</taxon>
        <taxon>Burkholderiales</taxon>
        <taxon>Comamonadaceae</taxon>
        <taxon>Vandammella</taxon>
    </lineage>
</organism>
<dbReference type="InterPro" id="IPR057326">
    <property type="entry name" value="KR_dom"/>
</dbReference>
<evidence type="ECO:0000313" key="6">
    <source>
        <dbReference type="EMBL" id="PAT35066.1"/>
    </source>
</evidence>
<dbReference type="Gene3D" id="3.40.50.720">
    <property type="entry name" value="NAD(P)-binding Rossmann-like Domain"/>
    <property type="match status" value="1"/>
</dbReference>
<evidence type="ECO:0000313" key="7">
    <source>
        <dbReference type="Proteomes" id="UP000217999"/>
    </source>
</evidence>
<evidence type="ECO:0000259" key="5">
    <source>
        <dbReference type="SMART" id="SM00822"/>
    </source>
</evidence>
<dbReference type="PANTHER" id="PTHR45024:SF2">
    <property type="entry name" value="SCP2 DOMAIN-CONTAINING PROTEIN"/>
    <property type="match status" value="1"/>
</dbReference>
<feature type="region of interest" description="Disordered" evidence="4">
    <location>
        <begin position="279"/>
        <end position="305"/>
    </location>
</feature>
<name>A0A2A2AB67_9BURK</name>
<sequence length="305" mass="31530">MALDFAGRVAIVTGAGGGLGRAHALALARRGAKVLVNDLGGDVHGVGGSGSAAQQVVDEIVAAGGQALANGASVTDFEAVQAMVEQAMQAWGRVDVLVNNAGILRDKTFAKMDLADFRLVLDVHLMGAVHCAKAVWPHMVAQQYGRIVMTTSSTGLYGNFGQSNYGAAKLAQVGLMQTLALEGAKHGIRVNALAPTAATRMTAGLLPEDVLAQLSPEAVVPAMLVLAHEDAPTRTILCAGAGSFEAAHITLTQGIHLGLGEDVDSQLAQRLEQVLERAGERVPSGGHEQGEVEVQKALAARSARR</sequence>
<dbReference type="GO" id="GO:0016491">
    <property type="term" value="F:oxidoreductase activity"/>
    <property type="evidence" value="ECO:0007669"/>
    <property type="project" value="UniProtKB-KW"/>
</dbReference>
<dbReference type="FunFam" id="3.40.50.720:FF:000084">
    <property type="entry name" value="Short-chain dehydrogenase reductase"/>
    <property type="match status" value="1"/>
</dbReference>
<comment type="similarity">
    <text evidence="1 3">Belongs to the short-chain dehydrogenases/reductases (SDR) family.</text>
</comment>
<dbReference type="InterPro" id="IPR036291">
    <property type="entry name" value="NAD(P)-bd_dom_sf"/>
</dbReference>
<evidence type="ECO:0000256" key="1">
    <source>
        <dbReference type="ARBA" id="ARBA00006484"/>
    </source>
</evidence>
<feature type="domain" description="Ketoreductase" evidence="5">
    <location>
        <begin position="8"/>
        <end position="204"/>
    </location>
</feature>
<dbReference type="EMBL" id="NSJF01000002">
    <property type="protein sequence ID" value="PAT35066.1"/>
    <property type="molecule type" value="Genomic_DNA"/>
</dbReference>
<keyword evidence="2" id="KW-0560">Oxidoreductase</keyword>
<gene>
    <name evidence="6" type="ORF">CK620_03860</name>
</gene>
<dbReference type="AlphaFoldDB" id="A0A2A2AB67"/>
<dbReference type="SMART" id="SM00822">
    <property type="entry name" value="PKS_KR"/>
    <property type="match status" value="1"/>
</dbReference>
<dbReference type="InterPro" id="IPR002347">
    <property type="entry name" value="SDR_fam"/>
</dbReference>
<dbReference type="InterPro" id="IPR051687">
    <property type="entry name" value="Peroxisomal_Beta-Oxidation"/>
</dbReference>
<dbReference type="Proteomes" id="UP000217999">
    <property type="component" value="Unassembled WGS sequence"/>
</dbReference>